<keyword evidence="4" id="KW-1185">Reference proteome</keyword>
<feature type="compositionally biased region" description="Polar residues" evidence="2">
    <location>
        <begin position="246"/>
        <end position="265"/>
    </location>
</feature>
<evidence type="ECO:0000313" key="4">
    <source>
        <dbReference type="Proteomes" id="UP000298416"/>
    </source>
</evidence>
<protein>
    <submittedName>
        <fullName evidence="3">Uncharacterized protein</fullName>
    </submittedName>
</protein>
<dbReference type="AlphaFoldDB" id="A0A8X8XY10"/>
<reference evidence="3" key="1">
    <citation type="submission" date="2018-01" db="EMBL/GenBank/DDBJ databases">
        <authorList>
            <person name="Mao J.F."/>
        </authorList>
    </citation>
    <scope>NUCLEOTIDE SEQUENCE</scope>
    <source>
        <strain evidence="3">Huo1</strain>
        <tissue evidence="3">Leaf</tissue>
    </source>
</reference>
<feature type="compositionally biased region" description="Low complexity" evidence="2">
    <location>
        <begin position="434"/>
        <end position="443"/>
    </location>
</feature>
<dbReference type="EMBL" id="PNBA02000006">
    <property type="protein sequence ID" value="KAG6421144.1"/>
    <property type="molecule type" value="Genomic_DNA"/>
</dbReference>
<accession>A0A8X8XY10</accession>
<proteinExistence type="predicted"/>
<feature type="region of interest" description="Disordered" evidence="2">
    <location>
        <begin position="394"/>
        <end position="443"/>
    </location>
</feature>
<feature type="region of interest" description="Disordered" evidence="2">
    <location>
        <begin position="469"/>
        <end position="536"/>
    </location>
</feature>
<feature type="compositionally biased region" description="Polar residues" evidence="2">
    <location>
        <begin position="519"/>
        <end position="535"/>
    </location>
</feature>
<evidence type="ECO:0000313" key="3">
    <source>
        <dbReference type="EMBL" id="KAG6421144.1"/>
    </source>
</evidence>
<dbReference type="PANTHER" id="PTHR33416">
    <property type="entry name" value="NUCLEAR PORE COMPLEX PROTEIN NUP1"/>
    <property type="match status" value="1"/>
</dbReference>
<comment type="caution">
    <text evidence="3">The sequence shown here is derived from an EMBL/GenBank/DDBJ whole genome shotgun (WGS) entry which is preliminary data.</text>
</comment>
<feature type="compositionally biased region" description="Polar residues" evidence="2">
    <location>
        <begin position="400"/>
        <end position="415"/>
    </location>
</feature>
<evidence type="ECO:0000256" key="2">
    <source>
        <dbReference type="SAM" id="MobiDB-lite"/>
    </source>
</evidence>
<feature type="compositionally biased region" description="Basic and acidic residues" evidence="2">
    <location>
        <begin position="416"/>
        <end position="429"/>
    </location>
</feature>
<feature type="region of interest" description="Disordered" evidence="2">
    <location>
        <begin position="246"/>
        <end position="278"/>
    </location>
</feature>
<name>A0A8X8XY10_SALSN</name>
<feature type="compositionally biased region" description="Basic and acidic residues" evidence="2">
    <location>
        <begin position="266"/>
        <end position="278"/>
    </location>
</feature>
<feature type="compositionally biased region" description="Polar residues" evidence="2">
    <location>
        <begin position="599"/>
        <end position="614"/>
    </location>
</feature>
<dbReference type="GO" id="GO:0071763">
    <property type="term" value="P:nuclear membrane organization"/>
    <property type="evidence" value="ECO:0007669"/>
    <property type="project" value="TreeGrafter"/>
</dbReference>
<feature type="compositionally biased region" description="Polar residues" evidence="2">
    <location>
        <begin position="497"/>
        <end position="512"/>
    </location>
</feature>
<keyword evidence="1" id="KW-0175">Coiled coil</keyword>
<dbReference type="GO" id="GO:0005635">
    <property type="term" value="C:nuclear envelope"/>
    <property type="evidence" value="ECO:0007669"/>
    <property type="project" value="TreeGrafter"/>
</dbReference>
<gene>
    <name evidence="3" type="ORF">SASPL_117693</name>
</gene>
<feature type="region of interest" description="Disordered" evidence="2">
    <location>
        <begin position="585"/>
        <end position="614"/>
    </location>
</feature>
<evidence type="ECO:0000256" key="1">
    <source>
        <dbReference type="SAM" id="Coils"/>
    </source>
</evidence>
<feature type="compositionally biased region" description="Low complexity" evidence="2">
    <location>
        <begin position="469"/>
        <end position="485"/>
    </location>
</feature>
<dbReference type="Proteomes" id="UP000298416">
    <property type="component" value="Unassembled WGS sequence"/>
</dbReference>
<organism evidence="3">
    <name type="scientific">Salvia splendens</name>
    <name type="common">Scarlet sage</name>
    <dbReference type="NCBI Taxonomy" id="180675"/>
    <lineage>
        <taxon>Eukaryota</taxon>
        <taxon>Viridiplantae</taxon>
        <taxon>Streptophyta</taxon>
        <taxon>Embryophyta</taxon>
        <taxon>Tracheophyta</taxon>
        <taxon>Spermatophyta</taxon>
        <taxon>Magnoliopsida</taxon>
        <taxon>eudicotyledons</taxon>
        <taxon>Gunneridae</taxon>
        <taxon>Pentapetalae</taxon>
        <taxon>asterids</taxon>
        <taxon>lamiids</taxon>
        <taxon>Lamiales</taxon>
        <taxon>Lamiaceae</taxon>
        <taxon>Nepetoideae</taxon>
        <taxon>Mentheae</taxon>
        <taxon>Salviinae</taxon>
        <taxon>Salvia</taxon>
        <taxon>Salvia subgen. Calosphace</taxon>
        <taxon>core Calosphace</taxon>
    </lineage>
</organism>
<dbReference type="PANTHER" id="PTHR33416:SF18">
    <property type="entry name" value="NUCLEOPORIN-LIKE PROTEIN"/>
    <property type="match status" value="1"/>
</dbReference>
<reference evidence="3" key="2">
    <citation type="submission" date="2020-08" db="EMBL/GenBank/DDBJ databases">
        <title>Plant Genome Project.</title>
        <authorList>
            <person name="Zhang R.-G."/>
        </authorList>
    </citation>
    <scope>NUCLEOTIDE SEQUENCE</scope>
    <source>
        <strain evidence="3">Huo1</strain>
        <tissue evidence="3">Leaf</tissue>
    </source>
</reference>
<feature type="coiled-coil region" evidence="1">
    <location>
        <begin position="82"/>
        <end position="109"/>
    </location>
</feature>
<sequence>MYSFWNEFEFDFFVILYDFVQSMVLRSTQEKDGTRYDSDFARIEQLIKGNTFTSASDVVVMTMKLIPNLAYLDQFRVSAVWLEEITHLMEILNSRVNKEEEQKLSSNAEDDGQLVPWRPEILITPSEGRQRYTEGTVIGYSREKSDVPVGVSASPIDLARAYMSRRTTEEGQDLHNSISNSERAQQTNEFTRKPLPFPSPSPKPSICWPGSVVHTRHGLTTPLGQRGRSRLQDFPRTPYSRTILSKSKTKLQADSQYANTSTPFRQSRESPYEQVKSRGETVDAYGSVGPIRRMRNKFASEIRPRGSIFLSSPKEIPLKAPTTQEFEGFLPSVEKNIVPGETSGVPKYLSGDNVSLPSDIGMSSMNLSASQAARKALEFLDRNKPTPKQKEAELRLVTGWGSSPDATDVSNVESRSSAHVEDPASHKNTDTSGPNFPSEFNKSSNKFNFSGNYHAKGMNEARDEATGITKGSGSIFSGSSNSTAGADTIPLFGHKTSGPQPRNWNKNALATTNDRETKTGSQFSLPPLSNGQDAKTTTEAEALKSHGMKPSLPSIFTQRTILRAASSDNGVGFTFPVSASAGVLSEPPTPSIMPSSSPNLTSQPSDTPSIPSYSFGSNKSAPSVVFSFPSTTSSASNQDDSDPIFSFGSDKGRLCFSSFGEDSICY</sequence>